<gene>
    <name evidence="2" type="ORF">E1261_16075</name>
</gene>
<name>A0A4R4Q2X5_9ACTN</name>
<dbReference type="Proteomes" id="UP000295075">
    <property type="component" value="Unassembled WGS sequence"/>
</dbReference>
<feature type="signal peptide" evidence="1">
    <location>
        <begin position="1"/>
        <end position="30"/>
    </location>
</feature>
<evidence type="ECO:0000313" key="3">
    <source>
        <dbReference type="Proteomes" id="UP000295075"/>
    </source>
</evidence>
<protein>
    <submittedName>
        <fullName evidence="2">Uncharacterized protein</fullName>
    </submittedName>
</protein>
<accession>A0A4R4Q2X5</accession>
<dbReference type="Gene3D" id="2.170.15.10">
    <property type="entry name" value="Proaerolysin, chain A, domain 3"/>
    <property type="match status" value="1"/>
</dbReference>
<dbReference type="EMBL" id="SMKA01000061">
    <property type="protein sequence ID" value="TDC29340.1"/>
    <property type="molecule type" value="Genomic_DNA"/>
</dbReference>
<sequence>MKVRRGIRITAVLALAAPALIAIAPGTASAYPQVCKAGEKWATISGTKVSNAPTHMQGISIAPGSTLTRSITIKKDRTFSAGIDVTAEASVKAGVILAKASVTIGAKLAVAGSWTTSKSITDTWTFPVPPRQRRYVVWSGTRVYAGRYSYHVCKPGGRSYTTESGPWRSFRTQWTGSSLCGARYPAGSMESNAARLGGC</sequence>
<organism evidence="2 3">
    <name type="scientific">Kribbella albertanoniae</name>
    <dbReference type="NCBI Taxonomy" id="1266829"/>
    <lineage>
        <taxon>Bacteria</taxon>
        <taxon>Bacillati</taxon>
        <taxon>Actinomycetota</taxon>
        <taxon>Actinomycetes</taxon>
        <taxon>Propionibacteriales</taxon>
        <taxon>Kribbellaceae</taxon>
        <taxon>Kribbella</taxon>
    </lineage>
</organism>
<reference evidence="2 3" key="1">
    <citation type="submission" date="2019-03" db="EMBL/GenBank/DDBJ databases">
        <title>Draft genome sequences of novel Actinobacteria.</title>
        <authorList>
            <person name="Sahin N."/>
            <person name="Ay H."/>
            <person name="Saygin H."/>
        </authorList>
    </citation>
    <scope>NUCLEOTIDE SEQUENCE [LARGE SCALE GENOMIC DNA]</scope>
    <source>
        <strain evidence="2 3">JCM 30547</strain>
    </source>
</reference>
<keyword evidence="1" id="KW-0732">Signal</keyword>
<dbReference type="SUPFAM" id="SSF56973">
    <property type="entry name" value="Aerolisin/ETX pore-forming domain"/>
    <property type="match status" value="1"/>
</dbReference>
<dbReference type="RefSeq" id="WP_132407417.1">
    <property type="nucleotide sequence ID" value="NZ_SMKA01000061.1"/>
</dbReference>
<comment type="caution">
    <text evidence="2">The sequence shown here is derived from an EMBL/GenBank/DDBJ whole genome shotgun (WGS) entry which is preliminary data.</text>
</comment>
<dbReference type="AlphaFoldDB" id="A0A4R4Q2X5"/>
<keyword evidence="3" id="KW-1185">Reference proteome</keyword>
<dbReference type="OrthoDB" id="9828645at2"/>
<evidence type="ECO:0000313" key="2">
    <source>
        <dbReference type="EMBL" id="TDC29340.1"/>
    </source>
</evidence>
<evidence type="ECO:0000256" key="1">
    <source>
        <dbReference type="SAM" id="SignalP"/>
    </source>
</evidence>
<feature type="chain" id="PRO_5020180521" evidence="1">
    <location>
        <begin position="31"/>
        <end position="199"/>
    </location>
</feature>
<proteinExistence type="predicted"/>